<dbReference type="NCBIfam" id="TIGR01093">
    <property type="entry name" value="aroD"/>
    <property type="match status" value="1"/>
</dbReference>
<evidence type="ECO:0000259" key="7">
    <source>
        <dbReference type="Pfam" id="PF01490"/>
    </source>
</evidence>
<dbReference type="Gene3D" id="3.40.50.10860">
    <property type="entry name" value="Leucine Dehydrogenase, chain A, domain 1"/>
    <property type="match status" value="1"/>
</dbReference>
<accession>A0A517LL91</accession>
<keyword evidence="2 6" id="KW-0812">Transmembrane</keyword>
<protein>
    <recommendedName>
        <fullName evidence="7">Amino acid transporter transmembrane domain-containing protein</fullName>
    </recommendedName>
</protein>
<dbReference type="AlphaFoldDB" id="A0A517LL91"/>
<reference evidence="8 9" key="1">
    <citation type="submission" date="2019-07" db="EMBL/GenBank/DDBJ databases">
        <title>Finished genome of Venturia effusa.</title>
        <authorList>
            <person name="Young C.A."/>
            <person name="Cox M.P."/>
            <person name="Ganley A.R.D."/>
            <person name="David W.J."/>
        </authorList>
    </citation>
    <scope>NUCLEOTIDE SEQUENCE [LARGE SCALE GENOMIC DNA]</scope>
    <source>
        <strain evidence="9">albino</strain>
    </source>
</reference>
<dbReference type="InterPro" id="IPR013785">
    <property type="entry name" value="Aldolase_TIM"/>
</dbReference>
<dbReference type="OrthoDB" id="197068at2759"/>
<evidence type="ECO:0000256" key="4">
    <source>
        <dbReference type="ARBA" id="ARBA00023136"/>
    </source>
</evidence>
<keyword evidence="4 6" id="KW-0472">Membrane</keyword>
<dbReference type="EMBL" id="CP042199">
    <property type="protein sequence ID" value="QDS76346.1"/>
    <property type="molecule type" value="Genomic_DNA"/>
</dbReference>
<dbReference type="Pfam" id="PF01487">
    <property type="entry name" value="DHquinase_I"/>
    <property type="match status" value="1"/>
</dbReference>
<dbReference type="FunFam" id="3.20.20.70:FF:000135">
    <property type="entry name" value="Pentafunctional AROM polypeptide"/>
    <property type="match status" value="1"/>
</dbReference>
<dbReference type="Pfam" id="PF01490">
    <property type="entry name" value="Aa_trans"/>
    <property type="match status" value="1"/>
</dbReference>
<feature type="domain" description="Amino acid transporter transmembrane" evidence="7">
    <location>
        <begin position="73"/>
        <end position="431"/>
    </location>
</feature>
<feature type="transmembrane region" description="Helical" evidence="6">
    <location>
        <begin position="75"/>
        <end position="94"/>
    </location>
</feature>
<keyword evidence="3 6" id="KW-1133">Transmembrane helix</keyword>
<evidence type="ECO:0000313" key="9">
    <source>
        <dbReference type="Proteomes" id="UP000316270"/>
    </source>
</evidence>
<feature type="compositionally biased region" description="Basic and acidic residues" evidence="5">
    <location>
        <begin position="36"/>
        <end position="46"/>
    </location>
</feature>
<dbReference type="CDD" id="cd00502">
    <property type="entry name" value="DHQase_I"/>
    <property type="match status" value="1"/>
</dbReference>
<sequence length="1143" mass="126026">MEKRTKYRSIFASTRENGSRSDSEVLQDRASIATRSSHENDAEKDAAMAGDCANSSSLEGEVELKNPVEYMTMNWSHCGMLMIAECISLGILGLPNAMAQLGLLPGILLIVVLGVLAGYTGAIIGEFKIKHAHIHSMADAGRMIGGKWLEIPFGFGQNIVLLFIAAAHINTFTIMMNVLTDHSACSVIFSIVALLVCALCTFPRTLKMMSFLSCASCLSILVAVIIVMVHAGTVKQPNAAPKALPNTTFKDGMNAVLNIVLAYTGHVTYFGFFSELKNPKDYKKSLVLLQTTAISLYVMVAVVIYCYVGPDVKSPALSSASPKIRKIAYGVAIPTIIIAGVLNAHVASTAVYRWAWKKRGHPMVYKERSTRAWISWLAIVITVWTLAWIIAESIPTFKYLLGLVSALFSGWYSFGITSFLYWYSNKGNLWTDKSGARDMRRISLTLLNILIFSIGAIINRIPTPAWPMVQLQTRPMSLLATMESTPSPHHTLTKSRSVVEIKELLNGDKPALLIFYEAGQEDILGTSADVLGQDWNVVRSRRQADRESLSTIVGVPTSNYGEEWYEKDRSRTLIYFHCVDSEHPLDESLSSLCDYEYLYTRTPFYRRDLARYLSFICGQINPHRDLARKTRTTLISTTFPDVRAALPNLEILSVGADAVELRVDLLKEPLSDGSYASVPSLKYVGEQLMLLRQRTELPIIYTTRCTNENGRFPMDDPQLFYKYLMKAIQWGCEYIDVELWLPEEIRRTIASKKGNSKIISAFHDFSRTFKWTSPEAEELFKRGAVYGDVVKMIVLVSTMQENYELENFRFMIQQKYSHPPFSGLNMGPVGQFSRMMNKIFTPITHPILPMIAAPGQLSAAEINQALHSMGQMPKLDFYGIGMGGGTVQAPFIDKCFNELSLPHQFIFVERSPKGSLESVLRRPSFGGAYMDPPLSTAISCLPSLSDAARTIGQVDTIAVRADGSHVGENAQWKGIRATLSRDFVPSAYSSRAALLLANAESDAAASVFALKSLGIGPIYTIGFTMHGPLGSGVSAVRGIDDLKLLEHPFAIISALPADKSLLVGPLLKHYSGSGRQPGFTAGKVFVDLATGQKRNDPLAVASSLGWTAYGIADVSAWTTVETLRLLVGQNVPYDFVRLASGGW</sequence>
<feature type="transmembrane region" description="Helical" evidence="6">
    <location>
        <begin position="181"/>
        <end position="202"/>
    </location>
</feature>
<dbReference type="PANTHER" id="PTHR43783">
    <property type="entry name" value="UDP-N-ACETYLGLUCOSAMINE 1-CARBOXYVINYLTRANSFERASE"/>
    <property type="match status" value="1"/>
</dbReference>
<dbReference type="Gene3D" id="1.20.1740.10">
    <property type="entry name" value="Amino acid/polyamine transporter I"/>
    <property type="match status" value="1"/>
</dbReference>
<evidence type="ECO:0000256" key="1">
    <source>
        <dbReference type="ARBA" id="ARBA00004370"/>
    </source>
</evidence>
<dbReference type="GO" id="GO:0016020">
    <property type="term" value="C:membrane"/>
    <property type="evidence" value="ECO:0007669"/>
    <property type="project" value="UniProtKB-SubCell"/>
</dbReference>
<comment type="subcellular location">
    <subcellularLocation>
        <location evidence="1">Membrane</location>
    </subcellularLocation>
</comment>
<evidence type="ECO:0000313" key="8">
    <source>
        <dbReference type="EMBL" id="QDS76346.1"/>
    </source>
</evidence>
<dbReference type="FunFam" id="1.20.1740.10:FF:000039">
    <property type="entry name" value="Neutral amino acid transporter (Eurofung)"/>
    <property type="match status" value="1"/>
</dbReference>
<dbReference type="STRING" id="50376.A0A517LL91"/>
<keyword evidence="9" id="KW-1185">Reference proteome</keyword>
<dbReference type="SUPFAM" id="SSF51569">
    <property type="entry name" value="Aldolase"/>
    <property type="match status" value="1"/>
</dbReference>
<gene>
    <name evidence="8" type="ORF">FKW77_002910</name>
</gene>
<dbReference type="InterPro" id="IPR013057">
    <property type="entry name" value="AA_transpt_TM"/>
</dbReference>
<feature type="transmembrane region" description="Helical" evidence="6">
    <location>
        <begin position="444"/>
        <end position="462"/>
    </location>
</feature>
<feature type="transmembrane region" description="Helical" evidence="6">
    <location>
        <begin position="373"/>
        <end position="391"/>
    </location>
</feature>
<feature type="transmembrane region" description="Helical" evidence="6">
    <location>
        <begin position="252"/>
        <end position="274"/>
    </location>
</feature>
<feature type="transmembrane region" description="Helical" evidence="6">
    <location>
        <begin position="397"/>
        <end position="423"/>
    </location>
</feature>
<feature type="transmembrane region" description="Helical" evidence="6">
    <location>
        <begin position="327"/>
        <end position="352"/>
    </location>
</feature>
<dbReference type="InterPro" id="IPR050068">
    <property type="entry name" value="MurA_subfamily"/>
</dbReference>
<feature type="transmembrane region" description="Helical" evidence="6">
    <location>
        <begin position="148"/>
        <end position="169"/>
    </location>
</feature>
<evidence type="ECO:0000256" key="3">
    <source>
        <dbReference type="ARBA" id="ARBA00022989"/>
    </source>
</evidence>
<proteinExistence type="predicted"/>
<evidence type="ECO:0000256" key="5">
    <source>
        <dbReference type="SAM" id="MobiDB-lite"/>
    </source>
</evidence>
<organism evidence="8 9">
    <name type="scientific">Venturia effusa</name>
    <dbReference type="NCBI Taxonomy" id="50376"/>
    <lineage>
        <taxon>Eukaryota</taxon>
        <taxon>Fungi</taxon>
        <taxon>Dikarya</taxon>
        <taxon>Ascomycota</taxon>
        <taxon>Pezizomycotina</taxon>
        <taxon>Dothideomycetes</taxon>
        <taxon>Pleosporomycetidae</taxon>
        <taxon>Venturiales</taxon>
        <taxon>Venturiaceae</taxon>
        <taxon>Venturia</taxon>
    </lineage>
</organism>
<dbReference type="InterPro" id="IPR001381">
    <property type="entry name" value="DHquinase_I"/>
</dbReference>
<evidence type="ECO:0000256" key="6">
    <source>
        <dbReference type="SAM" id="Phobius"/>
    </source>
</evidence>
<dbReference type="Gene3D" id="3.20.20.70">
    <property type="entry name" value="Aldolase class I"/>
    <property type="match status" value="1"/>
</dbReference>
<dbReference type="PANTHER" id="PTHR43783:SF1">
    <property type="entry name" value="UDP-N-ACETYLGLUCOSAMINE 1-CARBOXYVINYLTRANSFERASE"/>
    <property type="match status" value="1"/>
</dbReference>
<evidence type="ECO:0000256" key="2">
    <source>
        <dbReference type="ARBA" id="ARBA00022692"/>
    </source>
</evidence>
<dbReference type="GO" id="GO:0003855">
    <property type="term" value="F:3-dehydroquinate dehydratase activity"/>
    <property type="evidence" value="ECO:0007669"/>
    <property type="project" value="InterPro"/>
</dbReference>
<feature type="region of interest" description="Disordered" evidence="5">
    <location>
        <begin position="1"/>
        <end position="48"/>
    </location>
</feature>
<feature type="transmembrane region" description="Helical" evidence="6">
    <location>
        <begin position="286"/>
        <end position="307"/>
    </location>
</feature>
<feature type="transmembrane region" description="Helical" evidence="6">
    <location>
        <begin position="209"/>
        <end position="232"/>
    </location>
</feature>
<name>A0A517LL91_9PEZI</name>
<feature type="transmembrane region" description="Helical" evidence="6">
    <location>
        <begin position="106"/>
        <end position="127"/>
    </location>
</feature>
<feature type="compositionally biased region" description="Basic and acidic residues" evidence="5">
    <location>
        <begin position="17"/>
        <end position="27"/>
    </location>
</feature>
<dbReference type="Proteomes" id="UP000316270">
    <property type="component" value="Chromosome 15"/>
</dbReference>